<keyword evidence="7" id="KW-1185">Reference proteome</keyword>
<keyword evidence="1 3" id="KW-0597">Phosphoprotein</keyword>
<evidence type="ECO:0000313" key="6">
    <source>
        <dbReference type="EMBL" id="TXB63349.1"/>
    </source>
</evidence>
<dbReference type="InterPro" id="IPR011006">
    <property type="entry name" value="CheY-like_superfamily"/>
</dbReference>
<sequence length="214" mass="23763">MQIIKLGIIEDEPLVQENLSVFFDALPNTHLVYVAASVQEFLTEVPAGAIDILLLDIGLPGISGIDGIRMLKQQFEGVSIIMLTSYEDPDKIFRALHAGADAYLVKRSTLQAIKEAVVTVHNGGSFMSPSIARKVFDFFAPQAARKHNGQAEEALTPRQEQIVEGLVEGLSYKMIADKYTISVETVRDHIKKIYRKLHVNSKAEVIRKRMSGEI</sequence>
<dbReference type="Pfam" id="PF00072">
    <property type="entry name" value="Response_reg"/>
    <property type="match status" value="1"/>
</dbReference>
<feature type="modified residue" description="4-aspartylphosphate" evidence="3">
    <location>
        <position position="56"/>
    </location>
</feature>
<dbReference type="GO" id="GO:0003677">
    <property type="term" value="F:DNA binding"/>
    <property type="evidence" value="ECO:0007669"/>
    <property type="project" value="UniProtKB-KW"/>
</dbReference>
<dbReference type="InterPro" id="IPR058245">
    <property type="entry name" value="NreC/VraR/RcsB-like_REC"/>
</dbReference>
<dbReference type="InterPro" id="IPR001789">
    <property type="entry name" value="Sig_transdc_resp-reg_receiver"/>
</dbReference>
<keyword evidence="2" id="KW-0238">DNA-binding</keyword>
<dbReference type="SUPFAM" id="SSF52172">
    <property type="entry name" value="CheY-like"/>
    <property type="match status" value="1"/>
</dbReference>
<comment type="caution">
    <text evidence="6">The sequence shown here is derived from an EMBL/GenBank/DDBJ whole genome shotgun (WGS) entry which is preliminary data.</text>
</comment>
<organism evidence="6 7">
    <name type="scientific">Phaeodactylibacter luteus</name>
    <dbReference type="NCBI Taxonomy" id="1564516"/>
    <lineage>
        <taxon>Bacteria</taxon>
        <taxon>Pseudomonadati</taxon>
        <taxon>Bacteroidota</taxon>
        <taxon>Saprospiria</taxon>
        <taxon>Saprospirales</taxon>
        <taxon>Haliscomenobacteraceae</taxon>
        <taxon>Phaeodactylibacter</taxon>
    </lineage>
</organism>
<dbReference type="PROSITE" id="PS50043">
    <property type="entry name" value="HTH_LUXR_2"/>
    <property type="match status" value="1"/>
</dbReference>
<feature type="domain" description="HTH luxR-type" evidence="4">
    <location>
        <begin position="148"/>
        <end position="212"/>
    </location>
</feature>
<evidence type="ECO:0000256" key="1">
    <source>
        <dbReference type="ARBA" id="ARBA00022553"/>
    </source>
</evidence>
<dbReference type="Proteomes" id="UP000321580">
    <property type="component" value="Unassembled WGS sequence"/>
</dbReference>
<dbReference type="InterPro" id="IPR039420">
    <property type="entry name" value="WalR-like"/>
</dbReference>
<accession>A0A5C6RN28</accession>
<dbReference type="SMART" id="SM00421">
    <property type="entry name" value="HTH_LUXR"/>
    <property type="match status" value="1"/>
</dbReference>
<dbReference type="PANTHER" id="PTHR43214:SF43">
    <property type="entry name" value="TWO-COMPONENT RESPONSE REGULATOR"/>
    <property type="match status" value="1"/>
</dbReference>
<evidence type="ECO:0000313" key="7">
    <source>
        <dbReference type="Proteomes" id="UP000321580"/>
    </source>
</evidence>
<dbReference type="EMBL" id="VOOR01000016">
    <property type="protein sequence ID" value="TXB63349.1"/>
    <property type="molecule type" value="Genomic_DNA"/>
</dbReference>
<evidence type="ECO:0000256" key="2">
    <source>
        <dbReference type="ARBA" id="ARBA00023125"/>
    </source>
</evidence>
<evidence type="ECO:0000256" key="3">
    <source>
        <dbReference type="PROSITE-ProRule" id="PRU00169"/>
    </source>
</evidence>
<proteinExistence type="predicted"/>
<gene>
    <name evidence="6" type="ORF">FRY97_09250</name>
</gene>
<name>A0A5C6RN28_9BACT</name>
<dbReference type="CDD" id="cd06170">
    <property type="entry name" value="LuxR_C_like"/>
    <property type="match status" value="1"/>
</dbReference>
<dbReference type="InterPro" id="IPR016032">
    <property type="entry name" value="Sig_transdc_resp-reg_C-effctor"/>
</dbReference>
<protein>
    <submittedName>
        <fullName evidence="6">Response regulator transcription factor</fullName>
    </submittedName>
</protein>
<dbReference type="AlphaFoldDB" id="A0A5C6RN28"/>
<dbReference type="SMART" id="SM00448">
    <property type="entry name" value="REC"/>
    <property type="match status" value="1"/>
</dbReference>
<dbReference type="Gene3D" id="3.40.50.2300">
    <property type="match status" value="1"/>
</dbReference>
<dbReference type="OrthoDB" id="9797341at2"/>
<dbReference type="PROSITE" id="PS50110">
    <property type="entry name" value="RESPONSE_REGULATORY"/>
    <property type="match status" value="1"/>
</dbReference>
<reference evidence="6 7" key="1">
    <citation type="submission" date="2019-08" db="EMBL/GenBank/DDBJ databases">
        <title>Genome of Phaeodactylibacter luteus.</title>
        <authorList>
            <person name="Bowman J.P."/>
        </authorList>
    </citation>
    <scope>NUCLEOTIDE SEQUENCE [LARGE SCALE GENOMIC DNA]</scope>
    <source>
        <strain evidence="6 7">KCTC 42180</strain>
    </source>
</reference>
<dbReference type="GO" id="GO:0006355">
    <property type="term" value="P:regulation of DNA-templated transcription"/>
    <property type="evidence" value="ECO:0007669"/>
    <property type="project" value="InterPro"/>
</dbReference>
<dbReference type="GO" id="GO:0000160">
    <property type="term" value="P:phosphorelay signal transduction system"/>
    <property type="evidence" value="ECO:0007669"/>
    <property type="project" value="InterPro"/>
</dbReference>
<dbReference type="PANTHER" id="PTHR43214">
    <property type="entry name" value="TWO-COMPONENT RESPONSE REGULATOR"/>
    <property type="match status" value="1"/>
</dbReference>
<dbReference type="SUPFAM" id="SSF46894">
    <property type="entry name" value="C-terminal effector domain of the bipartite response regulators"/>
    <property type="match status" value="1"/>
</dbReference>
<dbReference type="InterPro" id="IPR000792">
    <property type="entry name" value="Tscrpt_reg_LuxR_C"/>
</dbReference>
<dbReference type="CDD" id="cd17535">
    <property type="entry name" value="REC_NarL-like"/>
    <property type="match status" value="1"/>
</dbReference>
<evidence type="ECO:0000259" key="5">
    <source>
        <dbReference type="PROSITE" id="PS50110"/>
    </source>
</evidence>
<dbReference type="PRINTS" id="PR00038">
    <property type="entry name" value="HTHLUXR"/>
</dbReference>
<feature type="domain" description="Response regulatory" evidence="5">
    <location>
        <begin position="5"/>
        <end position="121"/>
    </location>
</feature>
<dbReference type="Pfam" id="PF00196">
    <property type="entry name" value="GerE"/>
    <property type="match status" value="1"/>
</dbReference>
<dbReference type="RefSeq" id="WP_147167168.1">
    <property type="nucleotide sequence ID" value="NZ_VOOR01000016.1"/>
</dbReference>
<evidence type="ECO:0000259" key="4">
    <source>
        <dbReference type="PROSITE" id="PS50043"/>
    </source>
</evidence>